<reference evidence="2 5" key="2">
    <citation type="journal article" date="2019" name="Emerg. Microbes Infect.">
        <title>Comprehensive subspecies identification of 175 nontuberculous mycobacteria species based on 7547 genomic profiles.</title>
        <authorList>
            <person name="Matsumoto Y."/>
            <person name="Kinjo T."/>
            <person name="Motooka D."/>
            <person name="Nabeya D."/>
            <person name="Jung N."/>
            <person name="Uechi K."/>
            <person name="Horii T."/>
            <person name="Iida T."/>
            <person name="Fujita J."/>
            <person name="Nakamura S."/>
        </authorList>
    </citation>
    <scope>NUCLEOTIDE SEQUENCE [LARGE SCALE GENOMIC DNA]</scope>
    <source>
        <strain evidence="2 5">JCM 12687</strain>
    </source>
</reference>
<dbReference type="InterPro" id="IPR050266">
    <property type="entry name" value="AB_hydrolase_sf"/>
</dbReference>
<keyword evidence="5" id="KW-1185">Reference proteome</keyword>
<evidence type="ECO:0000313" key="4">
    <source>
        <dbReference type="Proteomes" id="UP000192441"/>
    </source>
</evidence>
<reference evidence="3 4" key="1">
    <citation type="submission" date="2016-12" db="EMBL/GenBank/DDBJ databases">
        <title>The new phylogeny of genus Mycobacterium.</title>
        <authorList>
            <person name="Tortoli E."/>
            <person name="Trovato A."/>
            <person name="Cirillo D.M."/>
        </authorList>
    </citation>
    <scope>NUCLEOTIDE SEQUENCE [LARGE SCALE GENOMIC DNA]</scope>
    <source>
        <strain evidence="3 4">DSM 44624</strain>
    </source>
</reference>
<dbReference type="Gene3D" id="3.40.50.1820">
    <property type="entry name" value="alpha/beta hydrolase"/>
    <property type="match status" value="1"/>
</dbReference>
<dbReference type="InterPro" id="IPR000073">
    <property type="entry name" value="AB_hydrolase_1"/>
</dbReference>
<evidence type="ECO:0000313" key="2">
    <source>
        <dbReference type="EMBL" id="BBZ13188.1"/>
    </source>
</evidence>
<evidence type="ECO:0000313" key="5">
    <source>
        <dbReference type="Proteomes" id="UP000467379"/>
    </source>
</evidence>
<reference evidence="2" key="3">
    <citation type="submission" date="2020-02" db="EMBL/GenBank/DDBJ databases">
        <authorList>
            <person name="Matsumoto Y."/>
            <person name="Kinjo T."/>
            <person name="Motooka D."/>
            <person name="Nabeya D."/>
            <person name="Jung N."/>
            <person name="Uechi K."/>
            <person name="Horii T."/>
            <person name="Iida T."/>
            <person name="Fujita J."/>
            <person name="Nakamura S."/>
        </authorList>
    </citation>
    <scope>NUCLEOTIDE SEQUENCE</scope>
    <source>
        <strain evidence="2">JCM 12687</strain>
    </source>
</reference>
<proteinExistence type="predicted"/>
<organism evidence="3 4">
    <name type="scientific">Mycobacterium branderi</name>
    <dbReference type="NCBI Taxonomy" id="43348"/>
    <lineage>
        <taxon>Bacteria</taxon>
        <taxon>Bacillati</taxon>
        <taxon>Actinomycetota</taxon>
        <taxon>Actinomycetes</taxon>
        <taxon>Mycobacteriales</taxon>
        <taxon>Mycobacteriaceae</taxon>
        <taxon>Mycobacterium</taxon>
    </lineage>
</organism>
<evidence type="ECO:0000259" key="1">
    <source>
        <dbReference type="Pfam" id="PF00561"/>
    </source>
</evidence>
<gene>
    <name evidence="2" type="primary">ybfK</name>
    <name evidence="3" type="ORF">BST20_11445</name>
    <name evidence="2" type="ORF">MBRA_33830</name>
</gene>
<dbReference type="AlphaFoldDB" id="A0A7I7WBG3"/>
<evidence type="ECO:0000313" key="3">
    <source>
        <dbReference type="EMBL" id="ORA38406.1"/>
    </source>
</evidence>
<dbReference type="Proteomes" id="UP000467379">
    <property type="component" value="Chromosome"/>
</dbReference>
<dbReference type="GO" id="GO:0003824">
    <property type="term" value="F:catalytic activity"/>
    <property type="evidence" value="ECO:0007669"/>
    <property type="project" value="UniProtKB-ARBA"/>
</dbReference>
<dbReference type="Proteomes" id="UP000192441">
    <property type="component" value="Unassembled WGS sequence"/>
</dbReference>
<dbReference type="InterPro" id="IPR029058">
    <property type="entry name" value="AB_hydrolase_fold"/>
</dbReference>
<dbReference type="EMBL" id="AP022606">
    <property type="protein sequence ID" value="BBZ13188.1"/>
    <property type="molecule type" value="Genomic_DNA"/>
</dbReference>
<feature type="domain" description="AB hydrolase-1" evidence="1">
    <location>
        <begin position="58"/>
        <end position="286"/>
    </location>
</feature>
<protein>
    <submittedName>
        <fullName evidence="2">Carboxylesterase YbfK</fullName>
    </submittedName>
</protein>
<dbReference type="EMBL" id="MVHM01000005">
    <property type="protein sequence ID" value="ORA38406.1"/>
    <property type="molecule type" value="Genomic_DNA"/>
</dbReference>
<dbReference type="SUPFAM" id="SSF53474">
    <property type="entry name" value="alpha/beta-Hydrolases"/>
    <property type="match status" value="1"/>
</dbReference>
<dbReference type="PANTHER" id="PTHR43798">
    <property type="entry name" value="MONOACYLGLYCEROL LIPASE"/>
    <property type="match status" value="1"/>
</dbReference>
<sequence length="303" mass="33141">MLAAMARPSAFQSDSARADYCRLYDEAIALSPVPVDESDVETSFGTTHILTAGDPSKPPLVALHAMSMGSTMWLPLLPALTASHHVRMLDSVGDVGKSVATGVLSSPACVIQWINEVLDELAVERAAFVAASLGTWMATHYAVARPERVERLALVGPAGIVTSQHTRWLVRAFMAARIRPTRAKIEAFVDSLAMKSTQQKMRTDPWRPIVQQLIVGLETFRRNLHEPRPVRCKIEPLAASGVPVLALVGRDEKLHDGATMARRFRQKLPGAQVRLVDDANHLIFIDQQDLVTKQLGKFLSAAS</sequence>
<dbReference type="Pfam" id="PF00561">
    <property type="entry name" value="Abhydrolase_1"/>
    <property type="match status" value="1"/>
</dbReference>
<accession>A0A7I7WBG3</accession>
<name>A0A7I7WBG3_9MYCO</name>